<sequence>MRNVNRFHRQAARPGRADVAVVRSTARRVASLLLTSVLVAGASILAGGSPASAAGVTSVTWNVLADGTAPFDATAGDGRDTGANNGILRAQDTATWEMVVSTNQAGTSQFVITLPTGMVWTDASKDATVCTGPAGGSISANGNVLTCDRTFGSGTDVISVSARAGAIAHGAVVTPSVTVDGLTVASSVPITISATPQTSLAVFNNRPTAGVIVGGQRGVRESISVSLGANADAANPRFFGYEALASPFTFSATVPAGAIVEGASIAQGGGTITYSQPGGPGSDVQFTVTNARANFLNPTVGGLASSAMGADSRVIAQYTLNFFVAYEGNIPVGVPTTLNGQVFGFDPQSLSNASNFGSGTAAGQEPGHTCAAVVPDADLACYSSVFTRAAGATVVGSLNGTDASDHSGHVFGDGHGYTLGTEAVVPGQAFNALTGVYNSGASENPTANTFGSITWDPALLNLAGNPQVMLRPLGASNAFYSYTTVGQSSLLPPSSYVLEYTDFAFTSDADRKARLSFSDPAMTWVSDPAALAGGASSVSSIRVRYLQDLQPNQTLGLVTPLIRSVETAGAAVNTGLPWFWQFGSDDRAAARSTYTGTGSSAFGGNVQTAEALLRATMEWLPVDGASYPAGSAERGDIVSLRIVPVTVGPVGPDGTAGSVSTNSRMTVTMPNACLEPVALALPPNASLTPGIPGSNCATGTPAVITFDLGDLPAPAGAAGPAAYQGHAAEHDALQFPVKALMTTPIPTVASATLLTESDADPTPADFSGTTNATAQMLAQDRTFTARLTVSGAASFKSSKTATTVQPGYVGPGETVTYTIGWANASAQTFTETAFVDVLPYDGDARGTTGLLGQSVELVSAVAAMDSVAQGTVSIEYTTTPAAVVAAAIATPGNENAATGVTWQALGGTVPPGVTALRLTPSNGLAPEYSGEATLEVRVPALALTGQVNNNISMRLIAESGSDITTSAGASRTLLSSAATISGTVLRDLDFDGVVSAADGPWPVSAFGLELRDGDRLVATAAVAADGSFLFPPVAAGQYQIMLSPAASAGWSHILAAPVTVDAGGAVTQTLLYQEQIEDPVLRDDFASVSIGGAGVMIPVTDNDTIVLPAAPGSVYTADTVAIDTAPSYGAASLVAPVAPLRFSTVSYVPSSTWPDEFAGQQTYEDTFTYRYTNVLGVTETATVTVTVVALPSAADDTARIPDATTSVDVLANDTGHEITIGPDAPTTDSDATVSVSAGKLVVTPTHLWGDAETEYLVEVRYQIVDSQGQTSTALATVTVQRGPVAQAATDLGKLEGGESITFDPDLLNPDAAASLNPIEVASAPTQGSVTIEADGTITYVANERGVGPDRFTLRYTDNLGQVQLVTYTVTLPDAALPTPSPSTPGTDTPAPTTPGQPAPPAEPGDGLSVTGVGDGVAGWAWSLMIAAGLVMLVVTHRRRRSAE</sequence>
<evidence type="ECO:0000313" key="4">
    <source>
        <dbReference type="Proteomes" id="UP000541033"/>
    </source>
</evidence>
<dbReference type="Proteomes" id="UP000541033">
    <property type="component" value="Unassembled WGS sequence"/>
</dbReference>
<feature type="transmembrane region" description="Helical" evidence="2">
    <location>
        <begin position="1416"/>
        <end position="1434"/>
    </location>
</feature>
<evidence type="ECO:0000256" key="2">
    <source>
        <dbReference type="SAM" id="Phobius"/>
    </source>
</evidence>
<evidence type="ECO:0000313" key="3">
    <source>
        <dbReference type="EMBL" id="NIH55216.1"/>
    </source>
</evidence>
<dbReference type="RefSeq" id="WP_167152214.1">
    <property type="nucleotide sequence ID" value="NZ_JAAMOX010000003.1"/>
</dbReference>
<dbReference type="SUPFAM" id="SSF117074">
    <property type="entry name" value="Hypothetical protein PA1324"/>
    <property type="match status" value="1"/>
</dbReference>
<organism evidence="3 4">
    <name type="scientific">Lysinibacter cavernae</name>
    <dbReference type="NCBI Taxonomy" id="1640652"/>
    <lineage>
        <taxon>Bacteria</taxon>
        <taxon>Bacillati</taxon>
        <taxon>Actinomycetota</taxon>
        <taxon>Actinomycetes</taxon>
        <taxon>Micrococcales</taxon>
        <taxon>Microbacteriaceae</taxon>
        <taxon>Lysinibacter</taxon>
    </lineage>
</organism>
<name>A0A7X5R412_9MICO</name>
<dbReference type="Gene3D" id="2.60.40.3440">
    <property type="match status" value="1"/>
</dbReference>
<keyword evidence="2" id="KW-0812">Transmembrane</keyword>
<evidence type="ECO:0000256" key="1">
    <source>
        <dbReference type="SAM" id="MobiDB-lite"/>
    </source>
</evidence>
<feature type="compositionally biased region" description="Low complexity" evidence="1">
    <location>
        <begin position="1373"/>
        <end position="1390"/>
    </location>
</feature>
<keyword evidence="2" id="KW-0472">Membrane</keyword>
<comment type="caution">
    <text evidence="3">The sequence shown here is derived from an EMBL/GenBank/DDBJ whole genome shotgun (WGS) entry which is preliminary data.</text>
</comment>
<keyword evidence="2" id="KW-1133">Transmembrane helix</keyword>
<keyword evidence="4" id="KW-1185">Reference proteome</keyword>
<dbReference type="Pfam" id="PF17963">
    <property type="entry name" value="Big_9"/>
    <property type="match status" value="2"/>
</dbReference>
<protein>
    <submittedName>
        <fullName evidence="3">Putative repeat protein (TIGR01451 family)</fullName>
    </submittedName>
</protein>
<accession>A0A7X5R412</accession>
<gene>
    <name evidence="3" type="ORF">FHX76_003131</name>
</gene>
<dbReference type="EMBL" id="JAAMOX010000003">
    <property type="protein sequence ID" value="NIH55216.1"/>
    <property type="molecule type" value="Genomic_DNA"/>
</dbReference>
<feature type="region of interest" description="Disordered" evidence="1">
    <location>
        <begin position="1373"/>
        <end position="1409"/>
    </location>
</feature>
<reference evidence="3 4" key="1">
    <citation type="submission" date="2020-02" db="EMBL/GenBank/DDBJ databases">
        <title>Sequencing the genomes of 1000 actinobacteria strains.</title>
        <authorList>
            <person name="Klenk H.-P."/>
        </authorList>
    </citation>
    <scope>NUCLEOTIDE SEQUENCE [LARGE SCALE GENOMIC DNA]</scope>
    <source>
        <strain evidence="3 4">DSM 27960</strain>
    </source>
</reference>
<proteinExistence type="predicted"/>
<feature type="compositionally biased region" description="Pro residues" evidence="1">
    <location>
        <begin position="1391"/>
        <end position="1402"/>
    </location>
</feature>